<dbReference type="EMBL" id="QPKB01000005">
    <property type="protein sequence ID" value="RWR85963.1"/>
    <property type="molecule type" value="Genomic_DNA"/>
</dbReference>
<dbReference type="GO" id="GO:0009699">
    <property type="term" value="P:phenylpropanoid biosynthetic process"/>
    <property type="evidence" value="ECO:0007669"/>
    <property type="project" value="UniProtKB-ARBA"/>
</dbReference>
<dbReference type="InterPro" id="IPR004265">
    <property type="entry name" value="Dirigent"/>
</dbReference>
<dbReference type="Gene3D" id="2.40.480.10">
    <property type="entry name" value="Allene oxide cyclase-like"/>
    <property type="match status" value="3"/>
</dbReference>
<reference evidence="5 6" key="1">
    <citation type="journal article" date="2019" name="Nat. Plants">
        <title>Stout camphor tree genome fills gaps in understanding of flowering plant genome evolution.</title>
        <authorList>
            <person name="Chaw S.M."/>
            <person name="Liu Y.C."/>
            <person name="Wu Y.W."/>
            <person name="Wang H.Y."/>
            <person name="Lin C.I."/>
            <person name="Wu C.S."/>
            <person name="Ke H.M."/>
            <person name="Chang L.Y."/>
            <person name="Hsu C.Y."/>
            <person name="Yang H.T."/>
            <person name="Sudianto E."/>
            <person name="Hsu M.H."/>
            <person name="Wu K.P."/>
            <person name="Wang L.N."/>
            <person name="Leebens-Mack J.H."/>
            <person name="Tsai I.J."/>
        </authorList>
    </citation>
    <scope>NUCLEOTIDE SEQUENCE [LARGE SCALE GENOMIC DNA]</scope>
    <source>
        <strain evidence="6">cv. Chaw 1501</strain>
        <tissue evidence="5">Young leaves</tissue>
    </source>
</reference>
<comment type="similarity">
    <text evidence="1 4">Belongs to the plant dirigent protein family.</text>
</comment>
<comment type="subcellular location">
    <subcellularLocation>
        <location evidence="4">Secreted</location>
        <location evidence="4">Extracellular space</location>
        <location evidence="4">Apoplast</location>
    </subcellularLocation>
</comment>
<evidence type="ECO:0000256" key="2">
    <source>
        <dbReference type="ARBA" id="ARBA00011738"/>
    </source>
</evidence>
<comment type="function">
    <text evidence="4">Dirigent proteins impart stereoselectivity on the phenoxy radical-coupling reaction, yielding optically active lignans from two molecules of coniferyl alcohol in the biosynthesis of lignans, flavonolignans, and alkaloids and thus plays a central role in plant secondary metabolism.</text>
</comment>
<dbReference type="InterPro" id="IPR044859">
    <property type="entry name" value="Allene_oxi_cyc_Dirigent"/>
</dbReference>
<dbReference type="Proteomes" id="UP000283530">
    <property type="component" value="Unassembled WGS sequence"/>
</dbReference>
<feature type="signal peptide" evidence="4">
    <location>
        <begin position="1"/>
        <end position="24"/>
    </location>
</feature>
<keyword evidence="3 4" id="KW-0964">Secreted</keyword>
<evidence type="ECO:0000313" key="6">
    <source>
        <dbReference type="Proteomes" id="UP000283530"/>
    </source>
</evidence>
<dbReference type="PANTHER" id="PTHR21495">
    <property type="entry name" value="NUCLEOPORIN-RELATED"/>
    <property type="match status" value="1"/>
</dbReference>
<dbReference type="AlphaFoldDB" id="A0A443P5B7"/>
<comment type="subunit">
    <text evidence="2 4">Homodimer.</text>
</comment>
<organism evidence="5 6">
    <name type="scientific">Cinnamomum micranthum f. kanehirae</name>
    <dbReference type="NCBI Taxonomy" id="337451"/>
    <lineage>
        <taxon>Eukaryota</taxon>
        <taxon>Viridiplantae</taxon>
        <taxon>Streptophyta</taxon>
        <taxon>Embryophyta</taxon>
        <taxon>Tracheophyta</taxon>
        <taxon>Spermatophyta</taxon>
        <taxon>Magnoliopsida</taxon>
        <taxon>Magnoliidae</taxon>
        <taxon>Laurales</taxon>
        <taxon>Lauraceae</taxon>
        <taxon>Cinnamomum</taxon>
    </lineage>
</organism>
<evidence type="ECO:0000256" key="3">
    <source>
        <dbReference type="ARBA" id="ARBA00022525"/>
    </source>
</evidence>
<protein>
    <recommendedName>
        <fullName evidence="4">Dirigent protein</fullName>
    </recommendedName>
</protein>
<dbReference type="OrthoDB" id="1864232at2759"/>
<dbReference type="Pfam" id="PF03018">
    <property type="entry name" value="Dirigent"/>
    <property type="match status" value="3"/>
</dbReference>
<accession>A0A443P5B7</accession>
<dbReference type="GO" id="GO:0048046">
    <property type="term" value="C:apoplast"/>
    <property type="evidence" value="ECO:0007669"/>
    <property type="project" value="UniProtKB-SubCell"/>
</dbReference>
<proteinExistence type="inferred from homology"/>
<dbReference type="STRING" id="337451.A0A443P5B7"/>
<feature type="chain" id="PRO_5018816584" description="Dirigent protein" evidence="4">
    <location>
        <begin position="25"/>
        <end position="565"/>
    </location>
</feature>
<evidence type="ECO:0000256" key="1">
    <source>
        <dbReference type="ARBA" id="ARBA00010746"/>
    </source>
</evidence>
<comment type="caution">
    <text evidence="5">The sequence shown here is derived from an EMBL/GenBank/DDBJ whole genome shotgun (WGS) entry which is preliminary data.</text>
</comment>
<keyword evidence="6" id="KW-1185">Reference proteome</keyword>
<keyword evidence="4" id="KW-0052">Apoplast</keyword>
<gene>
    <name evidence="5" type="ORF">CKAN_01484200</name>
</gene>
<sequence length="565" mass="61838">MGKQLVLLLLFLFSSMIAFPAAQSESRKTRPVDDWRESLGLGKEKVSHLHFYFHDTVRGKTPSAVKVAEAQRTNQSATLFGKVMMADEPLTEGPEPTSKLLGRAQGIYGYSGQSEITLLMAMAYSFTSGRYKGSSFSIMGENHVTHQVREMPIVGGTGLFRLARGVAIAKKYFFNDTTGVAIVDYNREMEKQLVVVVVFLFMIAFPEAESKPWKTRPVDDWRKSLGLGKEKVSHLHFFFHDTLSGKTPSAVRIAEAPVTDHSATLFGVVMMADDPLTEGPELASKLLGRAQGMYGSAGQGELSLLMAMAYSFTHGRYNGSSISIMGKNPALNPVREMPIVGGTGLFRFARGVAMAKTHWFNITTGDAIVEYNMGKQLMVVVVVVVFMSMIAFPEAESKPWKTRPVDDWRKSLGLGKEKVSHLHFFFHDTLSGKTPSAVRIAEAPGTDHSATLFGVVMMADDPLTEGPEPTSKLLGRAQGMYGSAGQGELSLLMAMAYSFTHGRYNGSSISIMGKNPALNPVREMPIVGGTGLFRFARGVAMAKTHWFNITTGDAIVEYNVTVIHF</sequence>
<evidence type="ECO:0000313" key="5">
    <source>
        <dbReference type="EMBL" id="RWR85963.1"/>
    </source>
</evidence>
<name>A0A443P5B7_9MAGN</name>
<keyword evidence="4" id="KW-0732">Signal</keyword>
<evidence type="ECO:0000256" key="4">
    <source>
        <dbReference type="RuleBase" id="RU363099"/>
    </source>
</evidence>